<proteinExistence type="predicted"/>
<evidence type="ECO:0000313" key="2">
    <source>
        <dbReference type="Proteomes" id="UP000291130"/>
    </source>
</evidence>
<reference evidence="1 2" key="1">
    <citation type="submission" date="2019-02" db="EMBL/GenBank/DDBJ databases">
        <title>Complete genome sequence of Pseudomonas sp. SNU WT1 isolated from rainbow trout.</title>
        <authorList>
            <person name="Oh W.T."/>
            <person name="Park S.C."/>
        </authorList>
    </citation>
    <scope>NUCLEOTIDE SEQUENCE [LARGE SCALE GENOMIC DNA]</scope>
    <source>
        <strain evidence="1 2">SNU WT1</strain>
    </source>
</reference>
<evidence type="ECO:0000313" key="1">
    <source>
        <dbReference type="EMBL" id="QBF27439.1"/>
    </source>
</evidence>
<gene>
    <name evidence="1" type="ORF">EXN22_17755</name>
</gene>
<dbReference type="RefSeq" id="WP_130265297.1">
    <property type="nucleotide sequence ID" value="NZ_CP035952.1"/>
</dbReference>
<keyword evidence="2" id="KW-1185">Reference proteome</keyword>
<name>A0A411MKW4_9PSED</name>
<dbReference type="AlphaFoldDB" id="A0A411MKW4"/>
<dbReference type="EMBL" id="CP035952">
    <property type="protein sequence ID" value="QBF27439.1"/>
    <property type="molecule type" value="Genomic_DNA"/>
</dbReference>
<protein>
    <submittedName>
        <fullName evidence="1">Uncharacterized protein</fullName>
    </submittedName>
</protein>
<dbReference type="KEGG" id="ptk:EXN22_17755"/>
<dbReference type="Proteomes" id="UP000291130">
    <property type="component" value="Chromosome"/>
</dbReference>
<organism evidence="1 2">
    <name type="scientific">Pseudomonas tructae</name>
    <dbReference type="NCBI Taxonomy" id="2518644"/>
    <lineage>
        <taxon>Bacteria</taxon>
        <taxon>Pseudomonadati</taxon>
        <taxon>Pseudomonadota</taxon>
        <taxon>Gammaproteobacteria</taxon>
        <taxon>Pseudomonadales</taxon>
        <taxon>Pseudomonadaceae</taxon>
        <taxon>Pseudomonas</taxon>
    </lineage>
</organism>
<accession>A0A411MKW4</accession>
<sequence>MSNLKDSMGEAPSAVYCIEGDDKQRALVAHHRAYLKTQRSNQERGIGFGGFDLASLFLGIGSNLQTIFSTIRSRREEGERQQLNPLVLRVNNFTGSPLVIASISGVYSHNLENLLISPSGQGSITLNFPFTKASGVVEGVARMAVCTAIDDCFLKLELGIKSKLTFGKNLENVQGYLGLGEVTLIGTSGSPVYTELKGWDSKGIKVYATEPIDGSPRAPGRIPIGPGFPRPKSLTIVTSASCDFGGSVTISFYNSYLDEVWPWPSSVK</sequence>